<dbReference type="Pfam" id="PF23598">
    <property type="entry name" value="LRR_14"/>
    <property type="match status" value="1"/>
</dbReference>
<evidence type="ECO:0000256" key="2">
    <source>
        <dbReference type="SAM" id="Coils"/>
    </source>
</evidence>
<protein>
    <submittedName>
        <fullName evidence="5">TMV resistance protein N-like</fullName>
    </submittedName>
</protein>
<proteinExistence type="predicted"/>
<dbReference type="GO" id="GO:0007165">
    <property type="term" value="P:signal transduction"/>
    <property type="evidence" value="ECO:0007669"/>
    <property type="project" value="InterPro"/>
</dbReference>
<dbReference type="SUPFAM" id="SSF52540">
    <property type="entry name" value="P-loop containing nucleoside triphosphate hydrolases"/>
    <property type="match status" value="1"/>
</dbReference>
<comment type="caution">
    <text evidence="5">The sequence shown here is derived from an EMBL/GenBank/DDBJ whole genome shotgun (WGS) entry which is preliminary data.</text>
</comment>
<feature type="coiled-coil region" evidence="2">
    <location>
        <begin position="941"/>
        <end position="968"/>
    </location>
</feature>
<dbReference type="Pfam" id="PF01582">
    <property type="entry name" value="TIR"/>
    <property type="match status" value="1"/>
</dbReference>
<dbReference type="InterPro" id="IPR026960">
    <property type="entry name" value="RVT-Znf"/>
</dbReference>
<dbReference type="InterPro" id="IPR000157">
    <property type="entry name" value="TIR_dom"/>
</dbReference>
<dbReference type="InterPro" id="IPR035897">
    <property type="entry name" value="Toll_tir_struct_dom_sf"/>
</dbReference>
<dbReference type="GO" id="GO:0006952">
    <property type="term" value="P:defense response"/>
    <property type="evidence" value="ECO:0007669"/>
    <property type="project" value="UniProtKB-KW"/>
</dbReference>
<reference evidence="5" key="1">
    <citation type="journal article" date="2019" name="Sci. Rep.">
        <title>Draft genome of Tanacetum cinerariifolium, the natural source of mosquito coil.</title>
        <authorList>
            <person name="Yamashiro T."/>
            <person name="Shiraishi A."/>
            <person name="Satake H."/>
            <person name="Nakayama K."/>
        </authorList>
    </citation>
    <scope>NUCLEOTIDE SEQUENCE</scope>
</reference>
<gene>
    <name evidence="5" type="ORF">Tci_022851</name>
</gene>
<dbReference type="EMBL" id="BKCJ010002780">
    <property type="protein sequence ID" value="GEU50873.1"/>
    <property type="molecule type" value="Genomic_DNA"/>
</dbReference>
<keyword evidence="2" id="KW-0175">Coiled coil</keyword>
<sequence>MINNQLIKSNEDSRFLVIVFSMNYASSSWCLDELVKIMECQKAAKQTAYPVFYDVEPTKVRKQSGLVGEAFEEYKNKEFAGKWREALKEAADLAGWELKKTANGADEKLVGMEMRINDVLSSLKIRVQDVRMIRIKGIGGGGKTTLARAVYDQISNQFKGKSFVENLEALCSASNWFKPGSRIIITTRDEQLVVAYRVNFIHIIVYKINMLSADEAICLFIRYAFEREIPFEEYKDLSGEVVKYDDGLPLTIKVLDIAEWFDEKIEDMLANDLGTKATKCIKLRTKDLNVKGLANLKELRFLIVFSLNNEVSGNEDDCYGSDQESDEVLHKLRFLDIFDLKVRTLDLRLTLNLEMLHIIACEDLVELWMPIESLKLRSINLTLTLNLDKLCLINFHDLVKLLMPTESQNLRILKLNHSKLKTFFLGIIPNLVKLILEDCNYLVELHRPIKKINMLAKSGNLRSLKLSNSKLRILDLEMTLNLIELILEDSHFSRSFKVEDPSPQEYMKSYQNSICMLIHLKSLKLPLCDDLEKLPEDIGRLECLEELYLSSKSIRNLQDNIYMLKHLKSLEIRCFLLEKIAEDIGQLECLERLSRAKDGKRFGFVRFINVFNVERLVSNLCTIWVDRSKFHANIARFHRAPLNNNKVPTEQKFGYNRNINNVRAKEGVTTSLSKSYVHAVKVKNMFGALECDSMPSIVLDDECLISKDLSKALLGRVQDFVSLPNLKIVLKNKGVGSWFSVLKQTSSDLIPEGRIGELLDVDDQEKEGFHSKRLYIYLKSGTNIYENFKVIFWGKVFFIRAKEVPGWVPKFVDDSDDDDESDNGFKDGDAKVQDGGMCGNDSDEVEVPKTVFKESLEQKGVWLKTGVDILMVVVYAPQDLRDKRANVFNAFIANAGLEEESQHDYGPISFRFFSHWLKLDGFNKLVTDMWNLAPIDESNAMRNVMIKLKFLKRKIQEWINDNKNKSKSVSDQFKEELQKLDANIDKGIGSDDIINKRLEVLNSIQHLDKIKAIDVAQKAKIKWAIEGDENTRYFHRMDLECAVSKEELKRAVWEYGTDKSPGPDGLSFGFYRQFWSSIENDMFAAVSHFFTFGDIPNGCNSCFIALILKVPDANLVKDFRPISLIGSMYNIIAKILANRLVGVLGDIVNEVQSAFITERKILDGPFILNEAQKWEETCLGCKLGRRLSISNKASWVKWKSVLASKEKGGLGVSSLYALNRALWARVIKAIYSDDGQVGKVSRDGSKSCWRNLLNEVRILSNQETKKEVTINSKMSDTRMENSLRRSIRVEGSREFSVASIWNIIDDNRLLTVDTRTLWIKYVPIKVNVLAWKIKIEAFPTRFNISRRGINIDSILCNISECGFDSVRHVFFSCSLVRQIVRKVCSWWDVMYIDVNSYVEWFNWMNPLRLKSKSKLTIEGVFYVVWWHV</sequence>
<evidence type="ECO:0000313" key="5">
    <source>
        <dbReference type="EMBL" id="GEU50873.1"/>
    </source>
</evidence>
<accession>A0A6L2KMY6</accession>
<dbReference type="Gene3D" id="3.80.10.10">
    <property type="entry name" value="Ribonuclease Inhibitor"/>
    <property type="match status" value="1"/>
</dbReference>
<dbReference type="InterPro" id="IPR032675">
    <property type="entry name" value="LRR_dom_sf"/>
</dbReference>
<dbReference type="GO" id="GO:0043531">
    <property type="term" value="F:ADP binding"/>
    <property type="evidence" value="ECO:0007669"/>
    <property type="project" value="InterPro"/>
</dbReference>
<dbReference type="InterPro" id="IPR027417">
    <property type="entry name" value="P-loop_NTPase"/>
</dbReference>
<dbReference type="InterPro" id="IPR044974">
    <property type="entry name" value="Disease_R_plants"/>
</dbReference>
<feature type="region of interest" description="Disordered" evidence="3">
    <location>
        <begin position="813"/>
        <end position="839"/>
    </location>
</feature>
<dbReference type="SUPFAM" id="SSF52200">
    <property type="entry name" value="Toll/Interleukin receptor TIR domain"/>
    <property type="match status" value="1"/>
</dbReference>
<evidence type="ECO:0000259" key="4">
    <source>
        <dbReference type="PROSITE" id="PS50104"/>
    </source>
</evidence>
<dbReference type="SUPFAM" id="SSF52058">
    <property type="entry name" value="L domain-like"/>
    <property type="match status" value="1"/>
</dbReference>
<dbReference type="InterPro" id="IPR055414">
    <property type="entry name" value="LRR_R13L4/SHOC2-like"/>
</dbReference>
<dbReference type="PROSITE" id="PS50104">
    <property type="entry name" value="TIR"/>
    <property type="match status" value="1"/>
</dbReference>
<feature type="domain" description="TIR" evidence="4">
    <location>
        <begin position="1"/>
        <end position="114"/>
    </location>
</feature>
<keyword evidence="1" id="KW-0677">Repeat</keyword>
<dbReference type="SMART" id="SM00255">
    <property type="entry name" value="TIR"/>
    <property type="match status" value="1"/>
</dbReference>
<name>A0A6L2KMY6_TANCI</name>
<evidence type="ECO:0000256" key="3">
    <source>
        <dbReference type="SAM" id="MobiDB-lite"/>
    </source>
</evidence>
<evidence type="ECO:0000256" key="1">
    <source>
        <dbReference type="ARBA" id="ARBA00022737"/>
    </source>
</evidence>
<dbReference type="PANTHER" id="PTHR11017:SF544">
    <property type="entry name" value="ADP-RIBOSYL CYCLASE_CYCLIC ADP-RIBOSE HYDROLASE"/>
    <property type="match status" value="1"/>
</dbReference>
<feature type="compositionally biased region" description="Basic and acidic residues" evidence="3">
    <location>
        <begin position="823"/>
        <end position="832"/>
    </location>
</feature>
<dbReference type="Gene3D" id="3.40.50.10140">
    <property type="entry name" value="Toll/interleukin-1 receptor homology (TIR) domain"/>
    <property type="match status" value="1"/>
</dbReference>
<organism evidence="5">
    <name type="scientific">Tanacetum cinerariifolium</name>
    <name type="common">Dalmatian daisy</name>
    <name type="synonym">Chrysanthemum cinerariifolium</name>
    <dbReference type="NCBI Taxonomy" id="118510"/>
    <lineage>
        <taxon>Eukaryota</taxon>
        <taxon>Viridiplantae</taxon>
        <taxon>Streptophyta</taxon>
        <taxon>Embryophyta</taxon>
        <taxon>Tracheophyta</taxon>
        <taxon>Spermatophyta</taxon>
        <taxon>Magnoliopsida</taxon>
        <taxon>eudicotyledons</taxon>
        <taxon>Gunneridae</taxon>
        <taxon>Pentapetalae</taxon>
        <taxon>asterids</taxon>
        <taxon>campanulids</taxon>
        <taxon>Asterales</taxon>
        <taxon>Asteraceae</taxon>
        <taxon>Asteroideae</taxon>
        <taxon>Anthemideae</taxon>
        <taxon>Anthemidinae</taxon>
        <taxon>Tanacetum</taxon>
    </lineage>
</organism>
<dbReference type="PANTHER" id="PTHR11017">
    <property type="entry name" value="LEUCINE-RICH REPEAT-CONTAINING PROTEIN"/>
    <property type="match status" value="1"/>
</dbReference>
<dbReference type="Pfam" id="PF13966">
    <property type="entry name" value="zf-RVT"/>
    <property type="match status" value="1"/>
</dbReference>
<dbReference type="GO" id="GO:0051707">
    <property type="term" value="P:response to other organism"/>
    <property type="evidence" value="ECO:0007669"/>
    <property type="project" value="UniProtKB-ARBA"/>
</dbReference>